<dbReference type="AlphaFoldDB" id="A0A7V1PVR8"/>
<protein>
    <recommendedName>
        <fullName evidence="2">PPM-type phosphatase domain-containing protein</fullName>
    </recommendedName>
</protein>
<gene>
    <name evidence="3" type="ORF">ENJ10_13550</name>
</gene>
<dbReference type="SUPFAM" id="SSF81606">
    <property type="entry name" value="PP2C-like"/>
    <property type="match status" value="1"/>
</dbReference>
<evidence type="ECO:0000259" key="2">
    <source>
        <dbReference type="PROSITE" id="PS51746"/>
    </source>
</evidence>
<dbReference type="InterPro" id="IPR036457">
    <property type="entry name" value="PPM-type-like_dom_sf"/>
</dbReference>
<dbReference type="InterPro" id="IPR029016">
    <property type="entry name" value="GAF-like_dom_sf"/>
</dbReference>
<dbReference type="Gene3D" id="3.30.450.40">
    <property type="match status" value="2"/>
</dbReference>
<dbReference type="GO" id="GO:0016791">
    <property type="term" value="F:phosphatase activity"/>
    <property type="evidence" value="ECO:0007669"/>
    <property type="project" value="TreeGrafter"/>
</dbReference>
<dbReference type="PROSITE" id="PS51746">
    <property type="entry name" value="PPM_2"/>
    <property type="match status" value="1"/>
</dbReference>
<dbReference type="Gene3D" id="3.60.40.10">
    <property type="entry name" value="PPM-type phosphatase domain"/>
    <property type="match status" value="1"/>
</dbReference>
<dbReference type="SMART" id="SM00331">
    <property type="entry name" value="PP2C_SIG"/>
    <property type="match status" value="1"/>
</dbReference>
<dbReference type="InterPro" id="IPR001932">
    <property type="entry name" value="PPM-type_phosphatase-like_dom"/>
</dbReference>
<dbReference type="PANTHER" id="PTHR43156">
    <property type="entry name" value="STAGE II SPORULATION PROTEIN E-RELATED"/>
    <property type="match status" value="1"/>
</dbReference>
<dbReference type="Proteomes" id="UP000886005">
    <property type="component" value="Unassembled WGS sequence"/>
</dbReference>
<dbReference type="EMBL" id="DRLD01000380">
    <property type="protein sequence ID" value="HED11712.1"/>
    <property type="molecule type" value="Genomic_DNA"/>
</dbReference>
<reference evidence="3" key="1">
    <citation type="journal article" date="2020" name="mSystems">
        <title>Genome- and Community-Level Interaction Insights into Carbon Utilization and Element Cycling Functions of Hydrothermarchaeota in Hydrothermal Sediment.</title>
        <authorList>
            <person name="Zhou Z."/>
            <person name="Liu Y."/>
            <person name="Xu W."/>
            <person name="Pan J."/>
            <person name="Luo Z.H."/>
            <person name="Li M."/>
        </authorList>
    </citation>
    <scope>NUCLEOTIDE SEQUENCE [LARGE SCALE GENOMIC DNA]</scope>
    <source>
        <strain evidence="3">HyVt-456</strain>
    </source>
</reference>
<sequence length="581" mass="65020">MSARQPSRQPAGTGSEERKHIELASLVEFSQTLNSTLDIQTILNNLLLVPMGRLMISRAAAYLNEAGATLSLKLHKGLRDTGGMESLPLPAYKQAVVLKADKSGEIPAVFERAGLAVFVPILMEDRIIGAMFFGPKITGQPFEPGEIGFLGTVGSIAAPALHNARLFAELKNVNDTLDRKVQELHTLFEIGNEFNRDFEEQAILKHFSYSLMGQLFVNQFLVLVRTPEEGTLSIKYKKGSRFDKSIDEQISALQQEINAVEQVSDMDGLEALSPLAGQGVRLIVPMRMQQEVKGYIFVGEKLNKGGFTQSDRDFLATLANMLVASLENAQLFQEKLEKKRMEEDLALARTIQARLLPGKMPDIPGYDLHGLNIPSKQVGGDYFDIIRVKEDEYILTIADVSGKGIPAALLMSNLQAGLRMLKYESYNLTEMTARLNNLIYQNTTVEKYITFFIAHLNIRKHTLSYVNAGHNPPYLFNASGEVRELSKGGLILGMMPDLSYDYEILPLQPGDCLTMFTDGVTEAMNDQDEPFEEFRVISFFDRHRRQQPSRDINEALVKELYRFAGDPTEDDDITVLTLRRK</sequence>
<proteinExistence type="predicted"/>
<evidence type="ECO:0000256" key="1">
    <source>
        <dbReference type="ARBA" id="ARBA00022801"/>
    </source>
</evidence>
<organism evidence="3">
    <name type="scientific">Caldithrix abyssi</name>
    <dbReference type="NCBI Taxonomy" id="187145"/>
    <lineage>
        <taxon>Bacteria</taxon>
        <taxon>Pseudomonadati</taxon>
        <taxon>Calditrichota</taxon>
        <taxon>Calditrichia</taxon>
        <taxon>Calditrichales</taxon>
        <taxon>Calditrichaceae</taxon>
        <taxon>Caldithrix</taxon>
    </lineage>
</organism>
<evidence type="ECO:0000313" key="3">
    <source>
        <dbReference type="EMBL" id="HED11712.1"/>
    </source>
</evidence>
<name>A0A7V1PVR8_CALAY</name>
<feature type="domain" description="PPM-type phosphatase" evidence="2">
    <location>
        <begin position="365"/>
        <end position="580"/>
    </location>
</feature>
<accession>A0A7V1PVR8</accession>
<dbReference type="Pfam" id="PF07228">
    <property type="entry name" value="SpoIIE"/>
    <property type="match status" value="1"/>
</dbReference>
<dbReference type="SUPFAM" id="SSF55781">
    <property type="entry name" value="GAF domain-like"/>
    <property type="match status" value="2"/>
</dbReference>
<dbReference type="PANTHER" id="PTHR43156:SF2">
    <property type="entry name" value="STAGE II SPORULATION PROTEIN E"/>
    <property type="match status" value="1"/>
</dbReference>
<dbReference type="InterPro" id="IPR052016">
    <property type="entry name" value="Bact_Sigma-Reg"/>
</dbReference>
<keyword evidence="1" id="KW-0378">Hydrolase</keyword>
<comment type="caution">
    <text evidence="3">The sequence shown here is derived from an EMBL/GenBank/DDBJ whole genome shotgun (WGS) entry which is preliminary data.</text>
</comment>